<dbReference type="RefSeq" id="WP_094729582.1">
    <property type="nucleotide sequence ID" value="NZ_MWWY01000021.1"/>
</dbReference>
<gene>
    <name evidence="9" type="ORF">BHAP_0939</name>
</gene>
<evidence type="ECO:0000259" key="8">
    <source>
        <dbReference type="Pfam" id="PF00171"/>
    </source>
</evidence>
<protein>
    <recommendedName>
        <fullName evidence="4">Aldehyde dehydrogenase</fullName>
    </recommendedName>
</protein>
<dbReference type="InterPro" id="IPR016163">
    <property type="entry name" value="Ald_DH_C"/>
</dbReference>
<name>A0A261FZC7_9BIFI</name>
<dbReference type="PIRSF" id="PIRSF036492">
    <property type="entry name" value="ALDH"/>
    <property type="match status" value="1"/>
</dbReference>
<dbReference type="AlphaFoldDB" id="A0A261FZC7"/>
<dbReference type="Pfam" id="PF00171">
    <property type="entry name" value="Aldedh"/>
    <property type="match status" value="1"/>
</dbReference>
<dbReference type="FunFam" id="3.40.309.10:FF:000003">
    <property type="entry name" value="Aldehyde dehydrogenase"/>
    <property type="match status" value="1"/>
</dbReference>
<evidence type="ECO:0000313" key="10">
    <source>
        <dbReference type="Proteomes" id="UP000216074"/>
    </source>
</evidence>
<comment type="caution">
    <text evidence="9">The sequence shown here is derived from an EMBL/GenBank/DDBJ whole genome shotgun (WGS) entry which is preliminary data.</text>
</comment>
<dbReference type="InterPro" id="IPR016161">
    <property type="entry name" value="Ald_DH/histidinol_DH"/>
</dbReference>
<evidence type="ECO:0000256" key="3">
    <source>
        <dbReference type="ARBA" id="ARBA00023027"/>
    </source>
</evidence>
<keyword evidence="2 4" id="KW-0560">Oxidoreductase</keyword>
<dbReference type="InterPro" id="IPR015590">
    <property type="entry name" value="Aldehyde_DH_dom"/>
</dbReference>
<dbReference type="GO" id="GO:0004029">
    <property type="term" value="F:aldehyde dehydrogenase (NAD+) activity"/>
    <property type="evidence" value="ECO:0007669"/>
    <property type="project" value="TreeGrafter"/>
</dbReference>
<keyword evidence="3" id="KW-0520">NAD</keyword>
<dbReference type="InterPro" id="IPR016162">
    <property type="entry name" value="Ald_DH_N"/>
</dbReference>
<dbReference type="Proteomes" id="UP000216074">
    <property type="component" value="Unassembled WGS sequence"/>
</dbReference>
<dbReference type="SUPFAM" id="SSF53720">
    <property type="entry name" value="ALDH-like"/>
    <property type="match status" value="1"/>
</dbReference>
<dbReference type="EMBL" id="MWWY01000021">
    <property type="protein sequence ID" value="OZG64478.1"/>
    <property type="molecule type" value="Genomic_DNA"/>
</dbReference>
<evidence type="ECO:0000256" key="7">
    <source>
        <dbReference type="RuleBase" id="RU003345"/>
    </source>
</evidence>
<dbReference type="InterPro" id="IPR029510">
    <property type="entry name" value="Ald_DH_CS_GLU"/>
</dbReference>
<dbReference type="PROSITE" id="PS00687">
    <property type="entry name" value="ALDEHYDE_DEHYDR_GLU"/>
    <property type="match status" value="1"/>
</dbReference>
<evidence type="ECO:0000256" key="1">
    <source>
        <dbReference type="ARBA" id="ARBA00009986"/>
    </source>
</evidence>
<evidence type="ECO:0000313" key="9">
    <source>
        <dbReference type="EMBL" id="OZG64478.1"/>
    </source>
</evidence>
<dbReference type="PANTHER" id="PTHR43570">
    <property type="entry name" value="ALDEHYDE DEHYDROGENASE"/>
    <property type="match status" value="1"/>
</dbReference>
<dbReference type="Gene3D" id="3.40.605.10">
    <property type="entry name" value="Aldehyde Dehydrogenase, Chain A, domain 1"/>
    <property type="match status" value="1"/>
</dbReference>
<evidence type="ECO:0000256" key="2">
    <source>
        <dbReference type="ARBA" id="ARBA00023002"/>
    </source>
</evidence>
<feature type="domain" description="Aldehyde dehydrogenase" evidence="8">
    <location>
        <begin position="11"/>
        <end position="452"/>
    </location>
</feature>
<evidence type="ECO:0000256" key="4">
    <source>
        <dbReference type="PIRNR" id="PIRNR036492"/>
    </source>
</evidence>
<dbReference type="GO" id="GO:0006081">
    <property type="term" value="P:aldehyde metabolic process"/>
    <property type="evidence" value="ECO:0007669"/>
    <property type="project" value="InterPro"/>
</dbReference>
<organism evidence="9 10">
    <name type="scientific">Bifidobacterium hapali</name>
    <dbReference type="NCBI Taxonomy" id="1630172"/>
    <lineage>
        <taxon>Bacteria</taxon>
        <taxon>Bacillati</taxon>
        <taxon>Actinomycetota</taxon>
        <taxon>Actinomycetes</taxon>
        <taxon>Bifidobacteriales</taxon>
        <taxon>Bifidobacteriaceae</taxon>
        <taxon>Bifidobacterium</taxon>
    </lineage>
</organism>
<evidence type="ECO:0000256" key="5">
    <source>
        <dbReference type="PIRSR" id="PIRSR036492-1"/>
    </source>
</evidence>
<evidence type="ECO:0000256" key="6">
    <source>
        <dbReference type="PROSITE-ProRule" id="PRU10007"/>
    </source>
</evidence>
<comment type="similarity">
    <text evidence="1 4 7">Belongs to the aldehyde dehydrogenase family.</text>
</comment>
<reference evidence="9 10" key="1">
    <citation type="journal article" date="2017" name="BMC Genomics">
        <title>Comparative genomic and phylogenomic analyses of the Bifidobacteriaceae family.</title>
        <authorList>
            <person name="Lugli G.A."/>
            <person name="Milani C."/>
            <person name="Turroni F."/>
            <person name="Duranti S."/>
            <person name="Mancabelli L."/>
            <person name="Mangifesta M."/>
            <person name="Ferrario C."/>
            <person name="Modesto M."/>
            <person name="Mattarelli P."/>
            <person name="Jiri K."/>
            <person name="van Sinderen D."/>
            <person name="Ventura M."/>
        </authorList>
    </citation>
    <scope>NUCLEOTIDE SEQUENCE [LARGE SCALE GENOMIC DNA]</scope>
    <source>
        <strain evidence="9 10">DSM 100202</strain>
    </source>
</reference>
<dbReference type="PANTHER" id="PTHR43570:SF16">
    <property type="entry name" value="ALDEHYDE DEHYDROGENASE TYPE III, ISOFORM Q"/>
    <property type="match status" value="1"/>
</dbReference>
<accession>A0A261FZC7</accession>
<proteinExistence type="inferred from homology"/>
<dbReference type="OrthoDB" id="6882680at2"/>
<dbReference type="PROSITE" id="PS00070">
    <property type="entry name" value="ALDEHYDE_DEHYDR_CYS"/>
    <property type="match status" value="1"/>
</dbReference>
<dbReference type="InterPro" id="IPR012394">
    <property type="entry name" value="Aldehyde_DH_NAD(P)"/>
</dbReference>
<sequence>MTYETINIQTSQVNDHSTQSAQQIVTHLRHTFRSNKTRSLKWRRSQLNAMERLLRDHADTLTRAVRNDFDKPISETMLMEINLILEEIRFVRPRLAHWSARRMKPIHWLLQPATGWTVAEPKGVALVISPWNYPILLSLEPMVDAIAAGNCVCLKPSELSPATSQTLADLIPRYLDRDAFAVIQGGPHETSKLLDQSFDHIFYTGGGRVGSIVMAAAAKQLTPVTLELGGKSPVFVDRTANLDVAAKRIAWGRFINAGQTCVAPDYVLATSDIADDLAQRIARATKLFFGNNPQQSNSYARIINERHYDRLMSLMPRADDPSSAAHVVCGGTGDRSDRYIAPTVLTHVSASAPVMQEEIFGPILPVIEIADAASAIAFINARPRPLACYVFSRRRTVRRLFERETSSGALGFNLPLGHLISSRLPFGGVGASGMGSYHGYAGFLEFSHVKTVISKPAFPDTLALVYPAYDNIKRMLITALAHM</sequence>
<dbReference type="Gene3D" id="3.40.309.10">
    <property type="entry name" value="Aldehyde Dehydrogenase, Chain A, domain 2"/>
    <property type="match status" value="1"/>
</dbReference>
<dbReference type="InterPro" id="IPR016160">
    <property type="entry name" value="Ald_DH_CS_CYS"/>
</dbReference>
<dbReference type="CDD" id="cd07087">
    <property type="entry name" value="ALDH_F3-13-14_CALDH-like"/>
    <property type="match status" value="1"/>
</dbReference>
<dbReference type="GO" id="GO:0005737">
    <property type="term" value="C:cytoplasm"/>
    <property type="evidence" value="ECO:0007669"/>
    <property type="project" value="TreeGrafter"/>
</dbReference>
<feature type="active site" evidence="5">
    <location>
        <position position="261"/>
    </location>
</feature>
<keyword evidence="10" id="KW-1185">Reference proteome</keyword>
<feature type="active site" evidence="5 6">
    <location>
        <position position="227"/>
    </location>
</feature>
<dbReference type="FunFam" id="3.40.605.10:FF:000004">
    <property type="entry name" value="Aldehyde dehydrogenase"/>
    <property type="match status" value="1"/>
</dbReference>